<evidence type="ECO:0000313" key="2">
    <source>
        <dbReference type="Proteomes" id="UP000313359"/>
    </source>
</evidence>
<dbReference type="InterPro" id="IPR032675">
    <property type="entry name" value="LRR_dom_sf"/>
</dbReference>
<dbReference type="EMBL" id="ML122281">
    <property type="protein sequence ID" value="RPD57360.1"/>
    <property type="molecule type" value="Genomic_DNA"/>
</dbReference>
<dbReference type="OrthoDB" id="2801180at2759"/>
<dbReference type="Proteomes" id="UP000313359">
    <property type="component" value="Unassembled WGS sequence"/>
</dbReference>
<protein>
    <recommendedName>
        <fullName evidence="3">F-box domain-containing protein</fullName>
    </recommendedName>
</protein>
<name>A0A5C2S1Q3_9APHY</name>
<keyword evidence="2" id="KW-1185">Reference proteome</keyword>
<accession>A0A5C2S1Q3</accession>
<gene>
    <name evidence="1" type="ORF">L227DRAFT_577969</name>
</gene>
<organism evidence="1 2">
    <name type="scientific">Lentinus tigrinus ALCF2SS1-6</name>
    <dbReference type="NCBI Taxonomy" id="1328759"/>
    <lineage>
        <taxon>Eukaryota</taxon>
        <taxon>Fungi</taxon>
        <taxon>Dikarya</taxon>
        <taxon>Basidiomycota</taxon>
        <taxon>Agaricomycotina</taxon>
        <taxon>Agaricomycetes</taxon>
        <taxon>Polyporales</taxon>
        <taxon>Polyporaceae</taxon>
        <taxon>Lentinus</taxon>
    </lineage>
</organism>
<evidence type="ECO:0000313" key="1">
    <source>
        <dbReference type="EMBL" id="RPD57360.1"/>
    </source>
</evidence>
<dbReference type="STRING" id="1328759.A0A5C2S1Q3"/>
<reference evidence="1" key="1">
    <citation type="journal article" date="2018" name="Genome Biol. Evol.">
        <title>Genomics and development of Lentinus tigrinus, a white-rot wood-decaying mushroom with dimorphic fruiting bodies.</title>
        <authorList>
            <person name="Wu B."/>
            <person name="Xu Z."/>
            <person name="Knudson A."/>
            <person name="Carlson A."/>
            <person name="Chen N."/>
            <person name="Kovaka S."/>
            <person name="LaButti K."/>
            <person name="Lipzen A."/>
            <person name="Pennachio C."/>
            <person name="Riley R."/>
            <person name="Schakwitz W."/>
            <person name="Umezawa K."/>
            <person name="Ohm R.A."/>
            <person name="Grigoriev I.V."/>
            <person name="Nagy L.G."/>
            <person name="Gibbons J."/>
            <person name="Hibbett D."/>
        </authorList>
    </citation>
    <scope>NUCLEOTIDE SEQUENCE [LARGE SCALE GENOMIC DNA]</scope>
    <source>
        <strain evidence="1">ALCF2SS1-6</strain>
    </source>
</reference>
<evidence type="ECO:0008006" key="3">
    <source>
        <dbReference type="Google" id="ProtNLM"/>
    </source>
</evidence>
<proteinExistence type="predicted"/>
<sequence>MVASSSLRKLEVFLDTEMDAGDFKAFLGKVRRMVPSELSSLELFPNEFTPTSPKLSLADILKPMLSLRHIHELTCQFRTYPKDPSADDIAAFVAAWPELRFLWIIYDQDVPRDRQPIPFSTVVNLSQRCPNLEQLVLTSVDVSQAQIPSPLSSIPRMKQSRVRLVQLRDVIGESKADLLALALATDRLFPNLSIPSHIRCRPYRGEKDLWQRVIDSVACIQAARRICD</sequence>
<dbReference type="AlphaFoldDB" id="A0A5C2S1Q3"/>
<dbReference type="Gene3D" id="3.80.10.10">
    <property type="entry name" value="Ribonuclease Inhibitor"/>
    <property type="match status" value="1"/>
</dbReference>